<comment type="caution">
    <text evidence="1">The sequence shown here is derived from an EMBL/GenBank/DDBJ whole genome shotgun (WGS) entry which is preliminary data.</text>
</comment>
<accession>X1S2S2</accession>
<gene>
    <name evidence="1" type="ORF">S12H4_07910</name>
</gene>
<proteinExistence type="predicted"/>
<dbReference type="AlphaFoldDB" id="X1S2S2"/>
<evidence type="ECO:0000313" key="1">
    <source>
        <dbReference type="EMBL" id="GAI62084.1"/>
    </source>
</evidence>
<dbReference type="EMBL" id="BARW01002990">
    <property type="protein sequence ID" value="GAI62084.1"/>
    <property type="molecule type" value="Genomic_DNA"/>
</dbReference>
<organism evidence="1">
    <name type="scientific">marine sediment metagenome</name>
    <dbReference type="NCBI Taxonomy" id="412755"/>
    <lineage>
        <taxon>unclassified sequences</taxon>
        <taxon>metagenomes</taxon>
        <taxon>ecological metagenomes</taxon>
    </lineage>
</organism>
<sequence length="44" mass="5127">MLFRKVIPINDAYAEIIMLSLSAKYENKSKNIENNRKNSSIKIK</sequence>
<reference evidence="1" key="1">
    <citation type="journal article" date="2014" name="Front. Microbiol.">
        <title>High frequency of phylogenetically diverse reductive dehalogenase-homologous genes in deep subseafloor sedimentary metagenomes.</title>
        <authorList>
            <person name="Kawai M."/>
            <person name="Futagami T."/>
            <person name="Toyoda A."/>
            <person name="Takaki Y."/>
            <person name="Nishi S."/>
            <person name="Hori S."/>
            <person name="Arai W."/>
            <person name="Tsubouchi T."/>
            <person name="Morono Y."/>
            <person name="Uchiyama I."/>
            <person name="Ito T."/>
            <person name="Fujiyama A."/>
            <person name="Inagaki F."/>
            <person name="Takami H."/>
        </authorList>
    </citation>
    <scope>NUCLEOTIDE SEQUENCE</scope>
    <source>
        <strain evidence="1">Expedition CK06-06</strain>
    </source>
</reference>
<name>X1S2S2_9ZZZZ</name>
<protein>
    <submittedName>
        <fullName evidence="1">Uncharacterized protein</fullName>
    </submittedName>
</protein>